<dbReference type="eggNOG" id="arCOG00394">
    <property type="taxonomic scope" value="Archaea"/>
</dbReference>
<evidence type="ECO:0000313" key="3">
    <source>
        <dbReference type="Proteomes" id="UP000016986"/>
    </source>
</evidence>
<accession>U2YF23</accession>
<evidence type="ECO:0000313" key="2">
    <source>
        <dbReference type="EMBL" id="GAD52536.1"/>
    </source>
</evidence>
<dbReference type="InterPro" id="IPR036388">
    <property type="entry name" value="WH-like_DNA-bd_sf"/>
</dbReference>
<reference evidence="2 3" key="1">
    <citation type="submission" date="2013-09" db="EMBL/GenBank/DDBJ databases">
        <title>Whole genome sequencing of Halarchaeum acidiphilum strain MH1-52-1.</title>
        <authorList>
            <person name="Shimane Y."/>
            <person name="Minegishi H."/>
            <person name="Nishi S."/>
            <person name="Echigo A."/>
            <person name="Shuto A."/>
            <person name="Konishi M."/>
            <person name="Ito T."/>
            <person name="Ohkuma M."/>
            <person name="Ohta Y."/>
            <person name="Nagano Y."/>
            <person name="Tsubouchi T."/>
            <person name="Mori K."/>
            <person name="Usui K."/>
            <person name="Kamekura M."/>
            <person name="Usami R."/>
            <person name="Takaki Y."/>
            <person name="Hatada Y."/>
        </authorList>
    </citation>
    <scope>NUCLEOTIDE SEQUENCE [LARGE SCALE GENOMIC DNA]</scope>
    <source>
        <strain evidence="2 3">JCM 16109</strain>
    </source>
</reference>
<dbReference type="InterPro" id="IPR000835">
    <property type="entry name" value="HTH_MarR-typ"/>
</dbReference>
<dbReference type="EMBL" id="BATA01000025">
    <property type="protein sequence ID" value="GAD52536.1"/>
    <property type="molecule type" value="Genomic_DNA"/>
</dbReference>
<dbReference type="OrthoDB" id="350804at2157"/>
<comment type="caution">
    <text evidence="2">The sequence shown here is derived from an EMBL/GenBank/DDBJ whole genome shotgun (WGS) entry which is preliminary data.</text>
</comment>
<organism evidence="2 3">
    <name type="scientific">Halarchaeum acidiphilum MH1-52-1</name>
    <dbReference type="NCBI Taxonomy" id="1261545"/>
    <lineage>
        <taxon>Archaea</taxon>
        <taxon>Methanobacteriati</taxon>
        <taxon>Methanobacteriota</taxon>
        <taxon>Stenosarchaea group</taxon>
        <taxon>Halobacteria</taxon>
        <taxon>Halobacteriales</taxon>
        <taxon>Halobacteriaceae</taxon>
    </lineage>
</organism>
<name>U2YF23_9EURY</name>
<dbReference type="SUPFAM" id="SSF46785">
    <property type="entry name" value="Winged helix' DNA-binding domain"/>
    <property type="match status" value="1"/>
</dbReference>
<dbReference type="AlphaFoldDB" id="U2YF23"/>
<dbReference type="Pfam" id="PF12802">
    <property type="entry name" value="MarR_2"/>
    <property type="match status" value="1"/>
</dbReference>
<dbReference type="GO" id="GO:0003700">
    <property type="term" value="F:DNA-binding transcription factor activity"/>
    <property type="evidence" value="ECO:0007669"/>
    <property type="project" value="InterPro"/>
</dbReference>
<evidence type="ECO:0000259" key="1">
    <source>
        <dbReference type="Pfam" id="PF12802"/>
    </source>
</evidence>
<dbReference type="InterPro" id="IPR036390">
    <property type="entry name" value="WH_DNA-bd_sf"/>
</dbReference>
<gene>
    <name evidence="2" type="ORF">MBEHAL_1296</name>
</gene>
<protein>
    <recommendedName>
        <fullName evidence="1">HTH marR-type domain-containing protein</fullName>
    </recommendedName>
</protein>
<feature type="domain" description="HTH marR-type" evidence="1">
    <location>
        <begin position="13"/>
        <end position="69"/>
    </location>
</feature>
<dbReference type="Proteomes" id="UP000016986">
    <property type="component" value="Unassembled WGS sequence"/>
</dbReference>
<dbReference type="Gene3D" id="1.10.10.10">
    <property type="entry name" value="Winged helix-like DNA-binding domain superfamily/Winged helix DNA-binding domain"/>
    <property type="match status" value="1"/>
</dbReference>
<proteinExistence type="predicted"/>
<keyword evidence="3" id="KW-1185">Reference proteome</keyword>
<sequence>MANTMNDETTRQLPPSAKLVLKVLEHEGALTQKDIIERTRLSQRTTREALERLQEHDVIEKEMYIPDARQNLYGLADDGDE</sequence>